<evidence type="ECO:0000256" key="10">
    <source>
        <dbReference type="SAM" id="MobiDB-lite"/>
    </source>
</evidence>
<dbReference type="PANTHER" id="PTHR11923:SF93">
    <property type="entry name" value="GH07959P-RELATED"/>
    <property type="match status" value="1"/>
</dbReference>
<feature type="compositionally biased region" description="Basic and acidic residues" evidence="10">
    <location>
        <begin position="446"/>
        <end position="456"/>
    </location>
</feature>
<comment type="subcellular location">
    <subcellularLocation>
        <location evidence="1">Cell membrane</location>
        <topology evidence="1">Multi-pass membrane protein</topology>
    </subcellularLocation>
</comment>
<keyword evidence="8" id="KW-0675">Receptor</keyword>
<keyword evidence="5 11" id="KW-1133">Transmembrane helix</keyword>
<organism evidence="12 13">
    <name type="scientific">Periplaneta americana</name>
    <name type="common">American cockroach</name>
    <name type="synonym">Blatta americana</name>
    <dbReference type="NCBI Taxonomy" id="6978"/>
    <lineage>
        <taxon>Eukaryota</taxon>
        <taxon>Metazoa</taxon>
        <taxon>Ecdysozoa</taxon>
        <taxon>Arthropoda</taxon>
        <taxon>Hexapoda</taxon>
        <taxon>Insecta</taxon>
        <taxon>Pterygota</taxon>
        <taxon>Neoptera</taxon>
        <taxon>Polyneoptera</taxon>
        <taxon>Dictyoptera</taxon>
        <taxon>Blattodea</taxon>
        <taxon>Blattoidea</taxon>
        <taxon>Blattidae</taxon>
        <taxon>Blattinae</taxon>
        <taxon>Periplaneta</taxon>
    </lineage>
</organism>
<dbReference type="PANTHER" id="PTHR11923">
    <property type="entry name" value="SCAVENGER RECEPTOR CLASS B TYPE-1 SR-B1"/>
    <property type="match status" value="1"/>
</dbReference>
<dbReference type="Proteomes" id="UP001148838">
    <property type="component" value="Unassembled WGS sequence"/>
</dbReference>
<keyword evidence="6 11" id="KW-0472">Membrane</keyword>
<dbReference type="PRINTS" id="PR01610">
    <property type="entry name" value="CD36ANTIGEN"/>
</dbReference>
<evidence type="ECO:0000256" key="8">
    <source>
        <dbReference type="ARBA" id="ARBA00023170"/>
    </source>
</evidence>
<evidence type="ECO:0000256" key="3">
    <source>
        <dbReference type="ARBA" id="ARBA00022475"/>
    </source>
</evidence>
<comment type="caution">
    <text evidence="12">The sequence shown here is derived from an EMBL/GenBank/DDBJ whole genome shotgun (WGS) entry which is preliminary data.</text>
</comment>
<evidence type="ECO:0000256" key="7">
    <source>
        <dbReference type="ARBA" id="ARBA00023157"/>
    </source>
</evidence>
<comment type="similarity">
    <text evidence="2">Belongs to the CD36 family.</text>
</comment>
<evidence type="ECO:0000313" key="12">
    <source>
        <dbReference type="EMBL" id="KAJ4446124.1"/>
    </source>
</evidence>
<feature type="region of interest" description="Disordered" evidence="10">
    <location>
        <begin position="502"/>
        <end position="552"/>
    </location>
</feature>
<dbReference type="PRINTS" id="PR01609">
    <property type="entry name" value="CD36FAMILY"/>
</dbReference>
<feature type="region of interest" description="Disordered" evidence="10">
    <location>
        <begin position="444"/>
        <end position="474"/>
    </location>
</feature>
<sequence length="566" mass="63900">MERRIFLKVSGIAMIILGVILALCSDTLFNYVVRKVVSLSPSSILLELWKKTPFPMEFDFYLFNCTNCDSEIEKDFTPEFVQLGPYHFEELHEKVNITWNSNHTVTYQQLRRWFFDVGNSNGTWEDNVTTLNIFPLSVSYITRDWGALSAITLSSLLRASGSAVLTTETAGQLIFDGHLEPFLSMLTTFSSLLPVDLPYDRVGILYGRNNSPSLDGIINMETGAEDPSKIGIVRSLNYKTNYDAFEAECAQVGGSAGDFFPPRQTRNSTVQLFVPPICRTLKYSYAEDTEVHGIPCFRYNAIHTMFDNGHTDTDNWCYCEDKCPLPGIQNISKCIYDGPVFLSFPHFLHGDPYLLQQVKGLHPNLDLHGMHITLEPLVSKCPYNRVPNYLGGFQRTAASQVRRLSRNSVEFPRRVHLPIHRTHSAGPPPDPAVSMVTTYETPSFLQEEKEQSESARARPASAESRMRHRSDQTSCSLLDKKRTCVKHVLTEEMLDEIGHRLETSPTTSSRRVAQQADYPTSGLIVRTRPHKTPGSGAPDPVEPSSSSEIRSTLKTSAQPFFFNYWR</sequence>
<evidence type="ECO:0000256" key="4">
    <source>
        <dbReference type="ARBA" id="ARBA00022692"/>
    </source>
</evidence>
<dbReference type="InterPro" id="IPR005428">
    <property type="entry name" value="CD36/SCARB1/SNMP1"/>
</dbReference>
<evidence type="ECO:0000256" key="6">
    <source>
        <dbReference type="ARBA" id="ARBA00023136"/>
    </source>
</evidence>
<feature type="compositionally biased region" description="Polar residues" evidence="10">
    <location>
        <begin position="503"/>
        <end position="512"/>
    </location>
</feature>
<keyword evidence="4 11" id="KW-0812">Transmembrane</keyword>
<feature type="transmembrane region" description="Helical" evidence="11">
    <location>
        <begin position="12"/>
        <end position="33"/>
    </location>
</feature>
<protein>
    <recommendedName>
        <fullName evidence="14">Protein peste</fullName>
    </recommendedName>
</protein>
<gene>
    <name evidence="12" type="ORF">ANN_12816</name>
</gene>
<evidence type="ECO:0000256" key="2">
    <source>
        <dbReference type="ARBA" id="ARBA00010532"/>
    </source>
</evidence>
<evidence type="ECO:0000256" key="11">
    <source>
        <dbReference type="SAM" id="Phobius"/>
    </source>
</evidence>
<evidence type="ECO:0000256" key="1">
    <source>
        <dbReference type="ARBA" id="ARBA00004651"/>
    </source>
</evidence>
<evidence type="ECO:0008006" key="14">
    <source>
        <dbReference type="Google" id="ProtNLM"/>
    </source>
</evidence>
<keyword evidence="3" id="KW-1003">Cell membrane</keyword>
<evidence type="ECO:0000256" key="9">
    <source>
        <dbReference type="ARBA" id="ARBA00023180"/>
    </source>
</evidence>
<keyword evidence="9" id="KW-0325">Glycoprotein</keyword>
<dbReference type="EMBL" id="JAJSOF020000009">
    <property type="protein sequence ID" value="KAJ4446124.1"/>
    <property type="molecule type" value="Genomic_DNA"/>
</dbReference>
<name>A0ABQ8THM2_PERAM</name>
<accession>A0ABQ8THM2</accession>
<evidence type="ECO:0000256" key="5">
    <source>
        <dbReference type="ARBA" id="ARBA00022989"/>
    </source>
</evidence>
<dbReference type="InterPro" id="IPR002159">
    <property type="entry name" value="CD36_fam"/>
</dbReference>
<evidence type="ECO:0000313" key="13">
    <source>
        <dbReference type="Proteomes" id="UP001148838"/>
    </source>
</evidence>
<reference evidence="12 13" key="1">
    <citation type="journal article" date="2022" name="Allergy">
        <title>Genome assembly and annotation of Periplaneta americana reveal a comprehensive cockroach allergen profile.</title>
        <authorList>
            <person name="Wang L."/>
            <person name="Xiong Q."/>
            <person name="Saelim N."/>
            <person name="Wang L."/>
            <person name="Nong W."/>
            <person name="Wan A.T."/>
            <person name="Shi M."/>
            <person name="Liu X."/>
            <person name="Cao Q."/>
            <person name="Hui J.H.L."/>
            <person name="Sookrung N."/>
            <person name="Leung T.F."/>
            <person name="Tungtrongchitr A."/>
            <person name="Tsui S.K.W."/>
        </authorList>
    </citation>
    <scope>NUCLEOTIDE SEQUENCE [LARGE SCALE GENOMIC DNA]</scope>
    <source>
        <strain evidence="12">PWHHKU_190912</strain>
    </source>
</reference>
<keyword evidence="7" id="KW-1015">Disulfide bond</keyword>
<keyword evidence="13" id="KW-1185">Reference proteome</keyword>
<feature type="compositionally biased region" description="Polar residues" evidence="10">
    <location>
        <begin position="543"/>
        <end position="552"/>
    </location>
</feature>
<proteinExistence type="inferred from homology"/>
<dbReference type="Pfam" id="PF01130">
    <property type="entry name" value="CD36"/>
    <property type="match status" value="1"/>
</dbReference>